<comment type="caution">
    <text evidence="2">The sequence shown here is derived from an EMBL/GenBank/DDBJ whole genome shotgun (WGS) entry which is preliminary data.</text>
</comment>
<proteinExistence type="predicted"/>
<name>A0A090ZA49_PAEMA</name>
<organism evidence="2 3">
    <name type="scientific">Paenibacillus macerans</name>
    <name type="common">Bacillus macerans</name>
    <dbReference type="NCBI Taxonomy" id="44252"/>
    <lineage>
        <taxon>Bacteria</taxon>
        <taxon>Bacillati</taxon>
        <taxon>Bacillota</taxon>
        <taxon>Bacilli</taxon>
        <taxon>Bacillales</taxon>
        <taxon>Paenibacillaceae</taxon>
        <taxon>Paenibacillus</taxon>
    </lineage>
</organism>
<protein>
    <recommendedName>
        <fullName evidence="1">YqbQ/XkdQ domain-containing protein</fullName>
    </recommendedName>
</protein>
<accession>A0A090ZA49</accession>
<dbReference type="RefSeq" id="WP_036625957.1">
    <property type="nucleotide sequence ID" value="NZ_JAKOBR010000029.1"/>
</dbReference>
<evidence type="ECO:0000313" key="2">
    <source>
        <dbReference type="EMBL" id="KFN07293.1"/>
    </source>
</evidence>
<dbReference type="GeneID" id="77009440"/>
<evidence type="ECO:0000259" key="1">
    <source>
        <dbReference type="Pfam" id="PF24032"/>
    </source>
</evidence>
<keyword evidence="3" id="KW-1185">Reference proteome</keyword>
<dbReference type="InterPro" id="IPR056937">
    <property type="entry name" value="YqbQ/XkdQ"/>
</dbReference>
<reference evidence="2 3" key="1">
    <citation type="submission" date="2014-04" db="EMBL/GenBank/DDBJ databases">
        <authorList>
            <person name="Bishop-Lilly K.A."/>
            <person name="Broomall S.M."/>
            <person name="Chain P.S."/>
            <person name="Chertkov O."/>
            <person name="Coyne S.R."/>
            <person name="Daligault H.E."/>
            <person name="Davenport K.W."/>
            <person name="Erkkila T."/>
            <person name="Frey K.G."/>
            <person name="Gibbons H.S."/>
            <person name="Gu W."/>
            <person name="Jaissle J."/>
            <person name="Johnson S.L."/>
            <person name="Koroleva G.I."/>
            <person name="Ladner J.T."/>
            <person name="Lo C.-C."/>
            <person name="Minogue T.D."/>
            <person name="Munk C."/>
            <person name="Palacios G.F."/>
            <person name="Redden C.L."/>
            <person name="Rosenzweig C.N."/>
            <person name="Scholz M.B."/>
            <person name="Teshima H."/>
            <person name="Xu Y."/>
        </authorList>
    </citation>
    <scope>NUCLEOTIDE SEQUENCE [LARGE SCALE GENOMIC DNA]</scope>
    <source>
        <strain evidence="2 3">8244</strain>
    </source>
</reference>
<dbReference type="Proteomes" id="UP000029278">
    <property type="component" value="Unassembled WGS sequence"/>
</dbReference>
<gene>
    <name evidence="2" type="ORF">DJ90_5655</name>
</gene>
<dbReference type="EMBL" id="JMQA01000035">
    <property type="protein sequence ID" value="KFN07293.1"/>
    <property type="molecule type" value="Genomic_DNA"/>
</dbReference>
<dbReference type="PATRIC" id="fig|44252.3.peg.3889"/>
<evidence type="ECO:0000313" key="3">
    <source>
        <dbReference type="Proteomes" id="UP000029278"/>
    </source>
</evidence>
<sequence length="330" mass="37093">MINISKIKYDIAVLLPQGERLSLTNVANGLSWSEQPGELAVSLQFRILNQKLGDGWLHKKLPLGARTLLRADWGEGWQEINQGIIFDWEYENDSVGSLNVKSYDILIYLLRSKDDRYYPNGTKARVIVEDIAKAWNIPIGQNDLPDTALSKQVFRGDTLGAMLDKVLEQVKKRGGQKYVVRASGGKINILRQGQNKTVYRFEADIVRRMTDKQDIEDLVTRVKIIGKENKAGRAPVVATLDGKTEFGILQDVIYREQYDTAAAAKAAAQEVIKERGNPRKRRTIVSPDLPFLRRGDKIFASVGTIEGHFVIVGIQHDADTRTMTMEVEAI</sequence>
<feature type="domain" description="YqbQ/XkdQ" evidence="1">
    <location>
        <begin position="31"/>
        <end position="328"/>
    </location>
</feature>
<dbReference type="HOGENOM" id="CLU_055077_0_0_9"/>
<dbReference type="Pfam" id="PF24032">
    <property type="entry name" value="YQBQ"/>
    <property type="match status" value="1"/>
</dbReference>
<dbReference type="AlphaFoldDB" id="A0A090ZA49"/>
<dbReference type="STRING" id="44252.DJ90_5655"/>
<dbReference type="OrthoDB" id="9815473at2"/>